<dbReference type="InterPro" id="IPR051533">
    <property type="entry name" value="WaaL-like"/>
</dbReference>
<name>A0ABY7ANH1_9ALTE</name>
<dbReference type="GO" id="GO:0016874">
    <property type="term" value="F:ligase activity"/>
    <property type="evidence" value="ECO:0007669"/>
    <property type="project" value="UniProtKB-KW"/>
</dbReference>
<evidence type="ECO:0000256" key="5">
    <source>
        <dbReference type="SAM" id="Phobius"/>
    </source>
</evidence>
<reference evidence="8" key="1">
    <citation type="submission" date="2022-10" db="EMBL/GenBank/DDBJ databases">
        <title>Catenovulum adriacola sp. nov. isolated in the Harbour of Susak.</title>
        <authorList>
            <person name="Schoch T."/>
            <person name="Reich S.J."/>
            <person name="Stoeferle S."/>
            <person name="Flaiz M."/>
            <person name="Kazda M."/>
            <person name="Riedel C.U."/>
            <person name="Duerre P."/>
        </authorList>
    </citation>
    <scope>NUCLEOTIDE SEQUENCE</scope>
    <source>
        <strain evidence="8">TS8</strain>
    </source>
</reference>
<evidence type="ECO:0000313" key="8">
    <source>
        <dbReference type="EMBL" id="WAJ70686.1"/>
    </source>
</evidence>
<feature type="transmembrane region" description="Helical" evidence="5">
    <location>
        <begin position="382"/>
        <end position="401"/>
    </location>
</feature>
<evidence type="ECO:0000259" key="6">
    <source>
        <dbReference type="Pfam" id="PF04932"/>
    </source>
</evidence>
<dbReference type="PANTHER" id="PTHR37422">
    <property type="entry name" value="TEICHURONIC ACID BIOSYNTHESIS PROTEIN TUAE"/>
    <property type="match status" value="1"/>
</dbReference>
<feature type="domain" description="DUF5935" evidence="7">
    <location>
        <begin position="1"/>
        <end position="185"/>
    </location>
</feature>
<feature type="transmembrane region" description="Helical" evidence="5">
    <location>
        <begin position="199"/>
        <end position="231"/>
    </location>
</feature>
<accession>A0ABY7ANH1</accession>
<dbReference type="RefSeq" id="WP_268075035.1">
    <property type="nucleotide sequence ID" value="NZ_CP109965.1"/>
</dbReference>
<evidence type="ECO:0000256" key="1">
    <source>
        <dbReference type="ARBA" id="ARBA00004141"/>
    </source>
</evidence>
<keyword evidence="2 5" id="KW-0812">Transmembrane</keyword>
<dbReference type="NCBIfam" id="TIGR03097">
    <property type="entry name" value="PEP_O_lig_1"/>
    <property type="match status" value="1"/>
</dbReference>
<keyword evidence="3 5" id="KW-1133">Transmembrane helix</keyword>
<feature type="transmembrane region" description="Helical" evidence="5">
    <location>
        <begin position="344"/>
        <end position="361"/>
    </location>
</feature>
<dbReference type="Proteomes" id="UP001163726">
    <property type="component" value="Chromosome"/>
</dbReference>
<feature type="transmembrane region" description="Helical" evidence="5">
    <location>
        <begin position="75"/>
        <end position="98"/>
    </location>
</feature>
<evidence type="ECO:0000313" key="9">
    <source>
        <dbReference type="Proteomes" id="UP001163726"/>
    </source>
</evidence>
<dbReference type="EMBL" id="CP109965">
    <property type="protein sequence ID" value="WAJ70686.1"/>
    <property type="molecule type" value="Genomic_DNA"/>
</dbReference>
<evidence type="ECO:0000256" key="2">
    <source>
        <dbReference type="ARBA" id="ARBA00022692"/>
    </source>
</evidence>
<feature type="transmembrane region" description="Helical" evidence="5">
    <location>
        <begin position="171"/>
        <end position="187"/>
    </location>
</feature>
<feature type="transmembrane region" description="Helical" evidence="5">
    <location>
        <begin position="238"/>
        <end position="255"/>
    </location>
</feature>
<evidence type="ECO:0000259" key="7">
    <source>
        <dbReference type="Pfam" id="PF19358"/>
    </source>
</evidence>
<dbReference type="InterPro" id="IPR045979">
    <property type="entry name" value="DUF5935"/>
</dbReference>
<protein>
    <submittedName>
        <fullName evidence="8">O-glycosylation ligase, exosortase A system-associated</fullName>
    </submittedName>
</protein>
<dbReference type="InterPro" id="IPR007016">
    <property type="entry name" value="O-antigen_ligase-rel_domated"/>
</dbReference>
<evidence type="ECO:0000256" key="3">
    <source>
        <dbReference type="ARBA" id="ARBA00022989"/>
    </source>
</evidence>
<keyword evidence="8" id="KW-0436">Ligase</keyword>
<organism evidence="8 9">
    <name type="scientific">Catenovulum adriaticum</name>
    <dbReference type="NCBI Taxonomy" id="2984846"/>
    <lineage>
        <taxon>Bacteria</taxon>
        <taxon>Pseudomonadati</taxon>
        <taxon>Pseudomonadota</taxon>
        <taxon>Gammaproteobacteria</taxon>
        <taxon>Alteromonadales</taxon>
        <taxon>Alteromonadaceae</taxon>
        <taxon>Catenovulum</taxon>
    </lineage>
</organism>
<proteinExistence type="predicted"/>
<evidence type="ECO:0000256" key="4">
    <source>
        <dbReference type="ARBA" id="ARBA00023136"/>
    </source>
</evidence>
<gene>
    <name evidence="8" type="ORF">OLW01_02405</name>
</gene>
<dbReference type="InterPro" id="IPR017528">
    <property type="entry name" value="CHP03097O-antigen_lig-rel"/>
</dbReference>
<keyword evidence="9" id="KW-1185">Reference proteome</keyword>
<dbReference type="Pfam" id="PF04932">
    <property type="entry name" value="Wzy_C"/>
    <property type="match status" value="1"/>
</dbReference>
<dbReference type="Pfam" id="PF19358">
    <property type="entry name" value="DUF5935"/>
    <property type="match status" value="1"/>
</dbReference>
<keyword evidence="4 5" id="KW-0472">Membrane</keyword>
<comment type="subcellular location">
    <subcellularLocation>
        <location evidence="1">Membrane</location>
        <topology evidence="1">Multi-pass membrane protein</topology>
    </subcellularLocation>
</comment>
<feature type="transmembrane region" description="Helical" evidence="5">
    <location>
        <begin position="43"/>
        <end position="63"/>
    </location>
</feature>
<dbReference type="PANTHER" id="PTHR37422:SF13">
    <property type="entry name" value="LIPOPOLYSACCHARIDE BIOSYNTHESIS PROTEIN PA4999-RELATED"/>
    <property type="match status" value="1"/>
</dbReference>
<sequence length="430" mass="49305">MRDIVLVSCFFIILYFSFKRPFIGVSMWLWVSMFFPNGWVYGFGRSFRYSLMVAGVAILGYFLHEKDKIDYSKSIMVVAFIFLCWTFLSSLLTINYGFIVWPEFTKFFKVFLLFVFIQLIFKRQLHFETMAWALIFSVSFYGVTEGLKFISSFGNHIIKGLGGHILQDRNYLALAMNMVLPFLFYFIRKPGLHPQLKLILIGIFACNVIAILGSYSRSGLIGLIVIFFMLTRYSKQRVKILVVTSIIVITAIQFLPDAWFDRMNTIESAAQDDASFLGRVAAWKVSAAIAFDNPLLGGGFKAVENYDIWLEKMYKYSGGFLGEIDDYGYAKAAHSLYFQLLGDHGFGGLFIYLFLLFVTYLKLRKVIKSHDKNEWPRQYAEMMMISFAVYVVAGSTISVAVTDHPFAMFAMASCLPIKPKQNKQNIYSAH</sequence>
<feature type="domain" description="O-antigen ligase-related" evidence="6">
    <location>
        <begin position="204"/>
        <end position="353"/>
    </location>
</feature>